<evidence type="ECO:0000313" key="13">
    <source>
        <dbReference type="EMBL" id="MFC7745728.1"/>
    </source>
</evidence>
<comment type="function">
    <text evidence="3">Purine nucleoside enzyme that catalyzes the phosphorolysis of adenosine and inosine nucleosides, yielding D-ribose 1-phosphate and the respective free bases, adenine and hypoxanthine. Also catalyzes the phosphorolysis of S-methyl-5'-thioadenosine into adenine and S-methyl-5-thio-alpha-D-ribose 1-phosphate. Also has adenosine deaminase activity.</text>
</comment>
<dbReference type="Gene3D" id="3.60.140.10">
    <property type="entry name" value="CNF1/YfiH-like putative cysteine hydrolases"/>
    <property type="match status" value="1"/>
</dbReference>
<dbReference type="EMBL" id="JBHTGR010000001">
    <property type="protein sequence ID" value="MFC7745728.1"/>
    <property type="molecule type" value="Genomic_DNA"/>
</dbReference>
<evidence type="ECO:0000256" key="12">
    <source>
        <dbReference type="RuleBase" id="RU361274"/>
    </source>
</evidence>
<evidence type="ECO:0000313" key="14">
    <source>
        <dbReference type="Proteomes" id="UP001596620"/>
    </source>
</evidence>
<evidence type="ECO:0000256" key="4">
    <source>
        <dbReference type="ARBA" id="ARBA00007353"/>
    </source>
</evidence>
<dbReference type="SUPFAM" id="SSF64438">
    <property type="entry name" value="CNF1/YfiH-like putative cysteine hydrolases"/>
    <property type="match status" value="1"/>
</dbReference>
<evidence type="ECO:0000256" key="3">
    <source>
        <dbReference type="ARBA" id="ARBA00003215"/>
    </source>
</evidence>
<evidence type="ECO:0000256" key="1">
    <source>
        <dbReference type="ARBA" id="ARBA00000553"/>
    </source>
</evidence>
<comment type="catalytic activity">
    <reaction evidence="9">
        <text>adenosine + H2O + H(+) = inosine + NH4(+)</text>
        <dbReference type="Rhea" id="RHEA:24408"/>
        <dbReference type="ChEBI" id="CHEBI:15377"/>
        <dbReference type="ChEBI" id="CHEBI:15378"/>
        <dbReference type="ChEBI" id="CHEBI:16335"/>
        <dbReference type="ChEBI" id="CHEBI:17596"/>
        <dbReference type="ChEBI" id="CHEBI:28938"/>
        <dbReference type="EC" id="3.5.4.4"/>
    </reaction>
    <physiologicalReaction direction="left-to-right" evidence="9">
        <dbReference type="Rhea" id="RHEA:24409"/>
    </physiologicalReaction>
</comment>
<dbReference type="PANTHER" id="PTHR30616">
    <property type="entry name" value="UNCHARACTERIZED PROTEIN YFIH"/>
    <property type="match status" value="1"/>
</dbReference>
<evidence type="ECO:0000256" key="8">
    <source>
        <dbReference type="ARBA" id="ARBA00022833"/>
    </source>
</evidence>
<evidence type="ECO:0000256" key="10">
    <source>
        <dbReference type="ARBA" id="ARBA00048968"/>
    </source>
</evidence>
<evidence type="ECO:0000256" key="9">
    <source>
        <dbReference type="ARBA" id="ARBA00047989"/>
    </source>
</evidence>
<comment type="cofactor">
    <cofactor evidence="2">
        <name>Zn(2+)</name>
        <dbReference type="ChEBI" id="CHEBI:29105"/>
    </cofactor>
</comment>
<evidence type="ECO:0000256" key="5">
    <source>
        <dbReference type="ARBA" id="ARBA00022679"/>
    </source>
</evidence>
<evidence type="ECO:0000256" key="11">
    <source>
        <dbReference type="ARBA" id="ARBA00049893"/>
    </source>
</evidence>
<keyword evidence="6" id="KW-0479">Metal-binding</keyword>
<dbReference type="InterPro" id="IPR003730">
    <property type="entry name" value="Cu_polyphenol_OxRdtase"/>
</dbReference>
<dbReference type="Pfam" id="PF02578">
    <property type="entry name" value="Cu-oxidase_4"/>
    <property type="match status" value="1"/>
</dbReference>
<dbReference type="PANTHER" id="PTHR30616:SF2">
    <property type="entry name" value="PURINE NUCLEOSIDE PHOSPHORYLASE LACC1"/>
    <property type="match status" value="1"/>
</dbReference>
<dbReference type="CDD" id="cd16833">
    <property type="entry name" value="YfiH"/>
    <property type="match status" value="1"/>
</dbReference>
<keyword evidence="8" id="KW-0862">Zinc</keyword>
<comment type="catalytic activity">
    <reaction evidence="1">
        <text>inosine + phosphate = alpha-D-ribose 1-phosphate + hypoxanthine</text>
        <dbReference type="Rhea" id="RHEA:27646"/>
        <dbReference type="ChEBI" id="CHEBI:17368"/>
        <dbReference type="ChEBI" id="CHEBI:17596"/>
        <dbReference type="ChEBI" id="CHEBI:43474"/>
        <dbReference type="ChEBI" id="CHEBI:57720"/>
        <dbReference type="EC" id="2.4.2.1"/>
    </reaction>
    <physiologicalReaction direction="left-to-right" evidence="1">
        <dbReference type="Rhea" id="RHEA:27647"/>
    </physiologicalReaction>
</comment>
<evidence type="ECO:0000256" key="6">
    <source>
        <dbReference type="ARBA" id="ARBA00022723"/>
    </source>
</evidence>
<comment type="catalytic activity">
    <reaction evidence="11">
        <text>S-methyl-5'-thioadenosine + phosphate = 5-(methylsulfanyl)-alpha-D-ribose 1-phosphate + adenine</text>
        <dbReference type="Rhea" id="RHEA:11852"/>
        <dbReference type="ChEBI" id="CHEBI:16708"/>
        <dbReference type="ChEBI" id="CHEBI:17509"/>
        <dbReference type="ChEBI" id="CHEBI:43474"/>
        <dbReference type="ChEBI" id="CHEBI:58533"/>
        <dbReference type="EC" id="2.4.2.28"/>
    </reaction>
    <physiologicalReaction direction="left-to-right" evidence="11">
        <dbReference type="Rhea" id="RHEA:11853"/>
    </physiologicalReaction>
</comment>
<keyword evidence="5" id="KW-0808">Transferase</keyword>
<protein>
    <recommendedName>
        <fullName evidence="12">Purine nucleoside phosphorylase</fullName>
    </recommendedName>
</protein>
<keyword evidence="7" id="KW-0378">Hydrolase</keyword>
<proteinExistence type="inferred from homology"/>
<comment type="similarity">
    <text evidence="4 12">Belongs to the purine nucleoside phosphorylase YfiH/LACC1 family.</text>
</comment>
<accession>A0ABW2URT4</accession>
<dbReference type="InterPro" id="IPR038371">
    <property type="entry name" value="Cu_polyphenol_OxRdtase_sf"/>
</dbReference>
<dbReference type="RefSeq" id="WP_382357205.1">
    <property type="nucleotide sequence ID" value="NZ_JBHTGR010000001.1"/>
</dbReference>
<evidence type="ECO:0000256" key="7">
    <source>
        <dbReference type="ARBA" id="ARBA00022801"/>
    </source>
</evidence>
<sequence length="264" mass="29710">MLEPFQQQTDINLALTEWEHRVPGLKAGFTTHNSEQERLNMGLYTNDQPDKVINNRRQLASRVGFPLESWVAGEQIHQTKTHFVTEKDKGKGAADYTASLKGTDGLITHKTGILCTAVFADCVPLFFLDPVTGYIGLAHAGWKGTVARMGQKMVEAFQARGADPAAMLVAIGPCISRDVYEVDEEVIRHIPSALREKTVTSLDDHRFLVDLKQLNIEILLQQGIFRHNIDVTNYCTFRDESLFFSHRRSRGNTGRMLGYIGYEK</sequence>
<reference evidence="14" key="1">
    <citation type="journal article" date="2019" name="Int. J. Syst. Evol. Microbiol.">
        <title>The Global Catalogue of Microorganisms (GCM) 10K type strain sequencing project: providing services to taxonomists for standard genome sequencing and annotation.</title>
        <authorList>
            <consortium name="The Broad Institute Genomics Platform"/>
            <consortium name="The Broad Institute Genome Sequencing Center for Infectious Disease"/>
            <person name="Wu L."/>
            <person name="Ma J."/>
        </authorList>
    </citation>
    <scope>NUCLEOTIDE SEQUENCE [LARGE SCALE GENOMIC DNA]</scope>
    <source>
        <strain evidence="14">JCM 30234</strain>
    </source>
</reference>
<organism evidence="13 14">
    <name type="scientific">Lentibacillus kimchii</name>
    <dbReference type="NCBI Taxonomy" id="1542911"/>
    <lineage>
        <taxon>Bacteria</taxon>
        <taxon>Bacillati</taxon>
        <taxon>Bacillota</taxon>
        <taxon>Bacilli</taxon>
        <taxon>Bacillales</taxon>
        <taxon>Bacillaceae</taxon>
        <taxon>Lentibacillus</taxon>
    </lineage>
</organism>
<comment type="catalytic activity">
    <reaction evidence="10">
        <text>adenosine + phosphate = alpha-D-ribose 1-phosphate + adenine</text>
        <dbReference type="Rhea" id="RHEA:27642"/>
        <dbReference type="ChEBI" id="CHEBI:16335"/>
        <dbReference type="ChEBI" id="CHEBI:16708"/>
        <dbReference type="ChEBI" id="CHEBI:43474"/>
        <dbReference type="ChEBI" id="CHEBI:57720"/>
        <dbReference type="EC" id="2.4.2.1"/>
    </reaction>
    <physiologicalReaction direction="left-to-right" evidence="10">
        <dbReference type="Rhea" id="RHEA:27643"/>
    </physiologicalReaction>
</comment>
<evidence type="ECO:0000256" key="2">
    <source>
        <dbReference type="ARBA" id="ARBA00001947"/>
    </source>
</evidence>
<comment type="caution">
    <text evidence="13">The sequence shown here is derived from an EMBL/GenBank/DDBJ whole genome shotgun (WGS) entry which is preliminary data.</text>
</comment>
<dbReference type="InterPro" id="IPR011324">
    <property type="entry name" value="Cytotoxic_necrot_fac-like_cat"/>
</dbReference>
<gene>
    <name evidence="13" type="primary">pgeF</name>
    <name evidence="13" type="ORF">ACFQU8_00550</name>
</gene>
<keyword evidence="14" id="KW-1185">Reference proteome</keyword>
<dbReference type="NCBIfam" id="TIGR00726">
    <property type="entry name" value="peptidoglycan editing factor PgeF"/>
    <property type="match status" value="1"/>
</dbReference>
<name>A0ABW2URT4_9BACI</name>
<dbReference type="Proteomes" id="UP001596620">
    <property type="component" value="Unassembled WGS sequence"/>
</dbReference>